<keyword evidence="4" id="KW-0723">Serine/threonine-protein kinase</keyword>
<comment type="catalytic activity">
    <reaction evidence="13">
        <text>L-seryl-[protein] + ATP = O-phospho-L-seryl-[protein] + ADP + H(+)</text>
        <dbReference type="Rhea" id="RHEA:17989"/>
        <dbReference type="Rhea" id="RHEA-COMP:9863"/>
        <dbReference type="Rhea" id="RHEA-COMP:11604"/>
        <dbReference type="ChEBI" id="CHEBI:15378"/>
        <dbReference type="ChEBI" id="CHEBI:29999"/>
        <dbReference type="ChEBI" id="CHEBI:30616"/>
        <dbReference type="ChEBI" id="CHEBI:83421"/>
        <dbReference type="ChEBI" id="CHEBI:456216"/>
        <dbReference type="EC" id="2.7.11.1"/>
    </reaction>
</comment>
<evidence type="ECO:0000259" key="16">
    <source>
        <dbReference type="PROSITE" id="PS51189"/>
    </source>
</evidence>
<dbReference type="Pfam" id="PF25030">
    <property type="entry name" value="M-HEAT_ATR"/>
    <property type="match status" value="1"/>
</dbReference>
<keyword evidence="11" id="KW-0539">Nucleus</keyword>
<keyword evidence="19" id="KW-1185">Reference proteome</keyword>
<dbReference type="InterPro" id="IPR057564">
    <property type="entry name" value="HEAT_ATR"/>
</dbReference>
<dbReference type="PROSITE" id="PS50290">
    <property type="entry name" value="PI3_4_KINASE_3"/>
    <property type="match status" value="1"/>
</dbReference>
<comment type="similarity">
    <text evidence="2">Belongs to the PI3/PI4-kinase family. ATM subfamily.</text>
</comment>
<dbReference type="SUPFAM" id="SSF56112">
    <property type="entry name" value="Protein kinase-like (PK-like)"/>
    <property type="match status" value="1"/>
</dbReference>
<dbReference type="InterPro" id="IPR000403">
    <property type="entry name" value="PI3/4_kinase_cat_dom"/>
</dbReference>
<dbReference type="Pfam" id="PF00454">
    <property type="entry name" value="PI3_PI4_kinase"/>
    <property type="match status" value="1"/>
</dbReference>
<dbReference type="SMART" id="SM00802">
    <property type="entry name" value="UME"/>
    <property type="match status" value="1"/>
</dbReference>
<keyword evidence="5" id="KW-0808">Transferase</keyword>
<name>A0A9P5S764_9FUNG</name>
<feature type="compositionally biased region" description="Low complexity" evidence="14">
    <location>
        <begin position="1591"/>
        <end position="1605"/>
    </location>
</feature>
<gene>
    <name evidence="18" type="primary">MEC1</name>
    <name evidence="18" type="ORF">BG015_011126</name>
</gene>
<evidence type="ECO:0000256" key="8">
    <source>
        <dbReference type="ARBA" id="ARBA00022777"/>
    </source>
</evidence>
<evidence type="ECO:0000259" key="17">
    <source>
        <dbReference type="PROSITE" id="PS51190"/>
    </source>
</evidence>
<feature type="domain" description="FATC" evidence="17">
    <location>
        <begin position="2882"/>
        <end position="2914"/>
    </location>
</feature>
<evidence type="ECO:0000256" key="6">
    <source>
        <dbReference type="ARBA" id="ARBA00022741"/>
    </source>
</evidence>
<dbReference type="Proteomes" id="UP000748756">
    <property type="component" value="Unassembled WGS sequence"/>
</dbReference>
<keyword evidence="7" id="KW-0227">DNA damage</keyword>
<dbReference type="SMART" id="SM01343">
    <property type="entry name" value="FATC"/>
    <property type="match status" value="1"/>
</dbReference>
<dbReference type="GO" id="GO:0006281">
    <property type="term" value="P:DNA repair"/>
    <property type="evidence" value="ECO:0007669"/>
    <property type="project" value="UniProtKB-KW"/>
</dbReference>
<evidence type="ECO:0000313" key="19">
    <source>
        <dbReference type="Proteomes" id="UP000748756"/>
    </source>
</evidence>
<dbReference type="Pfam" id="PF23593">
    <property type="entry name" value="HEAT_ATR"/>
    <property type="match status" value="1"/>
</dbReference>
<dbReference type="Pfam" id="PF02260">
    <property type="entry name" value="FATC"/>
    <property type="match status" value="1"/>
</dbReference>
<dbReference type="Gene3D" id="3.30.1010.10">
    <property type="entry name" value="Phosphatidylinositol 3-kinase Catalytic Subunit, Chain A, domain 4"/>
    <property type="match status" value="1"/>
</dbReference>
<evidence type="ECO:0000256" key="2">
    <source>
        <dbReference type="ARBA" id="ARBA00010769"/>
    </source>
</evidence>
<dbReference type="Pfam" id="PF08064">
    <property type="entry name" value="UME"/>
    <property type="match status" value="1"/>
</dbReference>
<dbReference type="InterPro" id="IPR012993">
    <property type="entry name" value="UME"/>
</dbReference>
<keyword evidence="6" id="KW-0547">Nucleotide-binding</keyword>
<dbReference type="PANTHER" id="PTHR11139">
    <property type="entry name" value="ATAXIA TELANGIECTASIA MUTATED ATM -RELATED"/>
    <property type="match status" value="1"/>
</dbReference>
<evidence type="ECO:0000313" key="18">
    <source>
        <dbReference type="EMBL" id="KAF9155074.1"/>
    </source>
</evidence>
<keyword evidence="8 18" id="KW-0418">Kinase</keyword>
<dbReference type="InterPro" id="IPR018936">
    <property type="entry name" value="PI3/4_kinase_CS"/>
</dbReference>
<evidence type="ECO:0000256" key="12">
    <source>
        <dbReference type="ARBA" id="ARBA00047899"/>
    </source>
</evidence>
<reference evidence="18" key="1">
    <citation type="journal article" date="2020" name="Fungal Divers.">
        <title>Resolving the Mortierellaceae phylogeny through synthesis of multi-gene phylogenetics and phylogenomics.</title>
        <authorList>
            <person name="Vandepol N."/>
            <person name="Liber J."/>
            <person name="Desiro A."/>
            <person name="Na H."/>
            <person name="Kennedy M."/>
            <person name="Barry K."/>
            <person name="Grigoriev I.V."/>
            <person name="Miller A.N."/>
            <person name="O'Donnell K."/>
            <person name="Stajich J.E."/>
            <person name="Bonito G."/>
        </authorList>
    </citation>
    <scope>NUCLEOTIDE SEQUENCE</scope>
    <source>
        <strain evidence="18">NRRL 6426</strain>
    </source>
</reference>
<keyword evidence="10" id="KW-0234">DNA repair</keyword>
<dbReference type="GO" id="GO:0005634">
    <property type="term" value="C:nucleus"/>
    <property type="evidence" value="ECO:0007669"/>
    <property type="project" value="UniProtKB-SubCell"/>
</dbReference>
<dbReference type="Pfam" id="PF02259">
    <property type="entry name" value="FAT"/>
    <property type="match status" value="1"/>
</dbReference>
<dbReference type="EC" id="2.7.11.1" evidence="3"/>
<organism evidence="18 19">
    <name type="scientific">Linnemannia schmuckeri</name>
    <dbReference type="NCBI Taxonomy" id="64567"/>
    <lineage>
        <taxon>Eukaryota</taxon>
        <taxon>Fungi</taxon>
        <taxon>Fungi incertae sedis</taxon>
        <taxon>Mucoromycota</taxon>
        <taxon>Mortierellomycotina</taxon>
        <taxon>Mortierellomycetes</taxon>
        <taxon>Mortierellales</taxon>
        <taxon>Mortierellaceae</taxon>
        <taxon>Linnemannia</taxon>
    </lineage>
</organism>
<evidence type="ECO:0000256" key="9">
    <source>
        <dbReference type="ARBA" id="ARBA00022840"/>
    </source>
</evidence>
<evidence type="ECO:0000256" key="14">
    <source>
        <dbReference type="SAM" id="MobiDB-lite"/>
    </source>
</evidence>
<accession>A0A9P5S764</accession>
<feature type="domain" description="FAT" evidence="16">
    <location>
        <begin position="1807"/>
        <end position="2430"/>
    </location>
</feature>
<evidence type="ECO:0000256" key="13">
    <source>
        <dbReference type="ARBA" id="ARBA00048679"/>
    </source>
</evidence>
<comment type="subcellular location">
    <subcellularLocation>
        <location evidence="1">Nucleus</location>
    </subcellularLocation>
</comment>
<evidence type="ECO:0000259" key="15">
    <source>
        <dbReference type="PROSITE" id="PS50290"/>
    </source>
</evidence>
<feature type="region of interest" description="Disordered" evidence="14">
    <location>
        <begin position="1574"/>
        <end position="1608"/>
    </location>
</feature>
<evidence type="ECO:0000256" key="1">
    <source>
        <dbReference type="ARBA" id="ARBA00004123"/>
    </source>
</evidence>
<dbReference type="GO" id="GO:0005524">
    <property type="term" value="F:ATP binding"/>
    <property type="evidence" value="ECO:0007669"/>
    <property type="project" value="UniProtKB-KW"/>
</dbReference>
<dbReference type="Gene3D" id="1.10.1070.11">
    <property type="entry name" value="Phosphatidylinositol 3-/4-kinase, catalytic domain"/>
    <property type="match status" value="1"/>
</dbReference>
<dbReference type="PROSITE" id="PS51190">
    <property type="entry name" value="FATC"/>
    <property type="match status" value="1"/>
</dbReference>
<dbReference type="CDD" id="cd00892">
    <property type="entry name" value="PIKKc_ATR"/>
    <property type="match status" value="1"/>
</dbReference>
<comment type="catalytic activity">
    <reaction evidence="12">
        <text>L-threonyl-[protein] + ATP = O-phospho-L-threonyl-[protein] + ADP + H(+)</text>
        <dbReference type="Rhea" id="RHEA:46608"/>
        <dbReference type="Rhea" id="RHEA-COMP:11060"/>
        <dbReference type="Rhea" id="RHEA-COMP:11605"/>
        <dbReference type="ChEBI" id="CHEBI:15378"/>
        <dbReference type="ChEBI" id="CHEBI:30013"/>
        <dbReference type="ChEBI" id="CHEBI:30616"/>
        <dbReference type="ChEBI" id="CHEBI:61977"/>
        <dbReference type="ChEBI" id="CHEBI:456216"/>
        <dbReference type="EC" id="2.7.11.1"/>
    </reaction>
</comment>
<dbReference type="InterPro" id="IPR036940">
    <property type="entry name" value="PI3/4_kinase_cat_sf"/>
</dbReference>
<comment type="caution">
    <text evidence="18">The sequence shown here is derived from an EMBL/GenBank/DDBJ whole genome shotgun (WGS) entry which is preliminary data.</text>
</comment>
<evidence type="ECO:0000256" key="3">
    <source>
        <dbReference type="ARBA" id="ARBA00012513"/>
    </source>
</evidence>
<dbReference type="InterPro" id="IPR016024">
    <property type="entry name" value="ARM-type_fold"/>
</dbReference>
<protein>
    <recommendedName>
        <fullName evidence="3">non-specific serine/threonine protein kinase</fullName>
        <ecNumber evidence="3">2.7.11.1</ecNumber>
    </recommendedName>
</protein>
<dbReference type="SUPFAM" id="SSF48371">
    <property type="entry name" value="ARM repeat"/>
    <property type="match status" value="1"/>
</dbReference>
<dbReference type="InterPro" id="IPR050517">
    <property type="entry name" value="DDR_Repair_Kinase"/>
</dbReference>
<dbReference type="InterPro" id="IPR014009">
    <property type="entry name" value="PIK_FAT"/>
</dbReference>
<evidence type="ECO:0000256" key="11">
    <source>
        <dbReference type="ARBA" id="ARBA00023242"/>
    </source>
</evidence>
<evidence type="ECO:0000256" key="4">
    <source>
        <dbReference type="ARBA" id="ARBA00022527"/>
    </source>
</evidence>
<dbReference type="SMART" id="SM00146">
    <property type="entry name" value="PI3Kc"/>
    <property type="match status" value="1"/>
</dbReference>
<dbReference type="InterPro" id="IPR011009">
    <property type="entry name" value="Kinase-like_dom_sf"/>
</dbReference>
<proteinExistence type="inferred from homology"/>
<dbReference type="PROSITE" id="PS51189">
    <property type="entry name" value="FAT"/>
    <property type="match status" value="1"/>
</dbReference>
<keyword evidence="9" id="KW-0067">ATP-binding</keyword>
<feature type="compositionally biased region" description="Polar residues" evidence="14">
    <location>
        <begin position="1576"/>
        <end position="1590"/>
    </location>
</feature>
<evidence type="ECO:0000256" key="5">
    <source>
        <dbReference type="ARBA" id="ARBA00022679"/>
    </source>
</evidence>
<dbReference type="GO" id="GO:0004674">
    <property type="term" value="F:protein serine/threonine kinase activity"/>
    <property type="evidence" value="ECO:0007669"/>
    <property type="project" value="UniProtKB-KW"/>
</dbReference>
<feature type="domain" description="PI3K/PI4K catalytic" evidence="15">
    <location>
        <begin position="2539"/>
        <end position="2845"/>
    </location>
</feature>
<feature type="region of interest" description="Disordered" evidence="14">
    <location>
        <begin position="2197"/>
        <end position="2217"/>
    </location>
</feature>
<dbReference type="OrthoDB" id="381190at2759"/>
<dbReference type="GO" id="GO:0000077">
    <property type="term" value="P:DNA damage checkpoint signaling"/>
    <property type="evidence" value="ECO:0007669"/>
    <property type="project" value="TreeGrafter"/>
</dbReference>
<sequence length="2914" mass="326349">MPTLGRTNTGTLQSNDNPKIFYDGLVNVCEDNNNGIGGYLTSFHNGSKSSAETVVALTEKLQLIINMGRLGSLRQAFELGLTTASSDKSNQRLEWLLLSTLAPILATSALATIHSDVIVALTSVGAALAFSENPHTAIVKSGIQTRTKAYFHAILGILKEITQFMNNAIYPSVCPVKMNAFKSTSLHDHDPIWMTFRFAHVDDALTVVSSLLSLFCHRSDSAEWPVYKTDDDQRISLLKLACSLIDLFLPDGQLAQNDRSGQRHISASSASIFQLYQACGHCIKETVSLSNFVYRYYPVLSRSIMEILYHHVMTLDRRCTEWNAGAASRTSIVKIEKSSDPNEATPVVLDIKDYRKEVPVIASLETMLAECLTSVNEHAVDTNPAISESHESQFLAQALLRMATAMTPTGFFEDPLASIDYILKNFVHLERGLLVDLVACSLEYVRVNGFGREHGADRNGPPKQPMHLTEIEQGYIMSSSKRAPEDIEYDQMQFGSPEWPGKRFRMDSQMLNVASLESAACSSIVSASQFSQWPGKPYYSGSTPWSPSEHLLGMLKKFTDHAAFSHTASQGPRGVQPHLSVNDLRAIIIILLLWTDDSPRQDTQGAIRKAEELAGIVELIGKQYLRWVLSPGMHNASLNQSYLESSYPLVLDIVATVSTLSTNESFNELLVCLSSGPWFTDISNKELWSSIPMSPSTHIDSISGERQLCNVLIRVLERTAILTHLRDDPTLLQASESFLPQKCKAMLVMSTLPYCSQLAGWRAKVIIDTLKFSHNNPIHVCARGRTHSLTAVTIESLSVLSATSPNMETTVETALGFLCSEGIEEDVLLTLASSMGVIACGVSTVGRHILPGHSYDVMGQAIYLRRVCSYCYRSTCDLTVASRTRAEESVESSLGLAFLHPFQWLIRTCATDTSRLALLRGLYRVFCHLDLYGQDLRSVEFGRFMLSQLDDHSKDIRQAAGDIVELLARKAGAMLADDPLGITPLDASLARMGDSISRKIAGSLKVSRLAYFLPLCRRVMKHLPEDHHVYNRLLSALVDQVFAESTSFRSILVLEEMSKIAKDKNLTHMAFLQPQNELFCTQVIQKLDAGQESWLETLYSWTELGQKNFLKRNISGILPKLVILLSRGLIEKVAALMAVDAGTLCVEHLDHIMAEILMHDDDGIGPPIELLRSLLYQVKPNGELQSDVLGIAALITASKVGLLIRLSPELGHENLEVRNKAKKVIEIVEEKDWQHNNPSKRVTERRSLATFLQQHILAVLSEINKAIMDTGQRITLGTKAKHLRSLSVLVELLQPIQSTVLSQIISPLNMALNLRGLRIHALRALKSITDLLEPTQLESLVGHLVQSLGGLYLNSNKAEQEIIFNILDHLLVQSQDKLRLVLPDVGALPTIPDFEQMNNILQSAKTANGFEQQLQGLTDRLGSEDSELARQAVVELREFLMANEERLLTMATSEDQELNELLSNLVLTLLSEISRFRGLDAPVPMVCAECLGIIGAIDPDRISGRRANMTTTVYANLNDLEEARNFVCELIAVQLVGKSRSIGDVPSESHWAFTLQELLSFCGITKDVLETEPAANLSSRTSQRTSGTPKQSYYASSPAAQPSRRLGTNFKMPKERWRDFPRHVQEVLELLIDAKYKKTETSTPPEQHNPLYPHVKTFQEWLTRWTLSLTAKVIGRNAKEVFQACKHVIPYDTATSLYILPHLVLHVLLEGSERDQRDIVNEVAAVLGDGQDLTLENGRLISGLPNQSMSELHQLGSQTAFVLLDHITKWIQQRRNSRTRLPGNQRSPQDPILQTVQNHLMSISHELIVNTAFRSKAYARALFHSEQHIRDSKPKMSEMGIQGLYEEYQQLYVWMDEPDGMEGISSLITSGTLPQHLLQCESAGRWEEAHAYHELGVQTEPSKLDHHVGLYRALDNLGQYDTLLNGVEGDIYAHPGWEESLNDFRISASWKAQRWESLEEALSRSLQSSFESGLGLLMKDLRENCVADFEDHLRRTRSMLIAPLAAAGMESYSRAYDRVAQLHMLHELEVAFHSWNRTIPSQCSLGSQIALKLHSGGSYTERVRLYQPKLTQRLELMAPSFKTREQVAMLRRIAFYHIRIQDKEMLDHEDVQYLTDECGRLWLESARTARKSNNDQLSYSAMLHAEDLGNTSAVIERVKWGFSHNNERQAIKTIDSALKRNVLTSIATGGTLSRASSSTLVRPKSSSSSSAGSSSSISRSGIVFLNTDLSLVQDRVLDKDDRGFIRAKAILLRTRWMDKSSLVSPGEISEGFRDAAAECDVWDKVYYAAGQFFFKLYENSKRKNRPQLTYASQGCRLYSKALSLGPKYLYQIMPRLLTHWLDLGRRVHVSQVNPSVSNSELGEFRRINELMNALADHLPEYMFLSAFPQIISRICHKNPDAFFALQRIIANVVIAYPDQAIWQMVSVSRSVVQERKRVCNKILHSIQQQPVLGPAIIEQVTEALDLCDSLIELCKVQIKDRTTKLGLEKDLPHLALQLKRSYNVIIPGQRSLWPSLPKSSETMASHRPFKSNLPKIDRFLDEVDVMSSLQKPRKVTAVGSDGVHYTFLCKPKDDLRKDAKVMEFNSLVNTLLKKDREANRRDLYIRTYAVIPLNEEYGLIEWVHNTAPYRLLVHKLYRLNNIAVPSNADIKRILDHEDHVRLFVKELVPKFPSVFYQWFKEIAPEPTAWLAARLRFTRTAAVMSMAGYIVGLGDRHGENLLLDELNGDVVHVDFNCLFDAGKTFPKPERVPFRLTHNMVDGMGLSGYDGVYRLACEKTLGVFRDNFESLVSVLEGFVHDPLVEWSNSRKKGQQREAAVSMAGDDTRARLLRGARADSKAAAATEAGTADGEPYDEQQAEKAKEFLGVIRRKLNGLESQNGMFSLSVVGQVEELIQNATTAENLGKMYIGWSAYL</sequence>
<dbReference type="PANTHER" id="PTHR11139:SF125">
    <property type="entry name" value="SERINE_THREONINE-PROTEIN KINASE MEC1"/>
    <property type="match status" value="1"/>
</dbReference>
<dbReference type="GO" id="GO:0000723">
    <property type="term" value="P:telomere maintenance"/>
    <property type="evidence" value="ECO:0007669"/>
    <property type="project" value="TreeGrafter"/>
</dbReference>
<dbReference type="InterPro" id="IPR003151">
    <property type="entry name" value="PIK-rel_kinase_FAT"/>
</dbReference>
<dbReference type="PROSITE" id="PS00916">
    <property type="entry name" value="PI3_4_KINASE_2"/>
    <property type="match status" value="1"/>
</dbReference>
<evidence type="ECO:0000256" key="7">
    <source>
        <dbReference type="ARBA" id="ARBA00022763"/>
    </source>
</evidence>
<dbReference type="EMBL" id="JAAAUQ010000084">
    <property type="protein sequence ID" value="KAF9155074.1"/>
    <property type="molecule type" value="Genomic_DNA"/>
</dbReference>
<dbReference type="InterPro" id="IPR056802">
    <property type="entry name" value="ATR-like_M-HEAT"/>
</dbReference>
<dbReference type="GO" id="GO:0005694">
    <property type="term" value="C:chromosome"/>
    <property type="evidence" value="ECO:0007669"/>
    <property type="project" value="TreeGrafter"/>
</dbReference>
<dbReference type="InterPro" id="IPR003152">
    <property type="entry name" value="FATC_dom"/>
</dbReference>
<evidence type="ECO:0000256" key="10">
    <source>
        <dbReference type="ARBA" id="ARBA00023204"/>
    </source>
</evidence>